<dbReference type="Pfam" id="PF03119">
    <property type="entry name" value="DNA_ligase_ZBD"/>
    <property type="match status" value="1"/>
</dbReference>
<name>A0A921AX97_9BACT</name>
<feature type="active site" description="N6-AMP-lysine intermediate" evidence="14">
    <location>
        <position position="132"/>
    </location>
</feature>
<feature type="binding site" evidence="14">
    <location>
        <position position="310"/>
    </location>
    <ligand>
        <name>NAD(+)</name>
        <dbReference type="ChEBI" id="CHEBI:57540"/>
    </ligand>
</feature>
<proteinExistence type="inferred from homology"/>
<evidence type="ECO:0000256" key="5">
    <source>
        <dbReference type="ARBA" id="ARBA00022705"/>
    </source>
</evidence>
<feature type="binding site" evidence="14">
    <location>
        <position position="334"/>
    </location>
    <ligand>
        <name>NAD(+)</name>
        <dbReference type="ChEBI" id="CHEBI:57540"/>
    </ligand>
</feature>
<dbReference type="Gene3D" id="1.10.150.20">
    <property type="entry name" value="5' to 3' exonuclease, C-terminal subdomain"/>
    <property type="match status" value="2"/>
</dbReference>
<dbReference type="InterPro" id="IPR036420">
    <property type="entry name" value="BRCT_dom_sf"/>
</dbReference>
<keyword evidence="5 14" id="KW-0235">DNA replication</keyword>
<keyword evidence="14" id="KW-0464">Manganese</keyword>
<dbReference type="Gene3D" id="3.30.470.30">
    <property type="entry name" value="DNA ligase/mRNA capping enzyme"/>
    <property type="match status" value="1"/>
</dbReference>
<dbReference type="FunFam" id="2.40.50.140:FF:000012">
    <property type="entry name" value="DNA ligase"/>
    <property type="match status" value="1"/>
</dbReference>
<protein>
    <recommendedName>
        <fullName evidence="3 14">DNA ligase</fullName>
        <ecNumber evidence="2 14">6.5.1.2</ecNumber>
    </recommendedName>
    <alternativeName>
        <fullName evidence="14">Polydeoxyribonucleotide synthase [NAD(+)]</fullName>
    </alternativeName>
</protein>
<evidence type="ECO:0000256" key="12">
    <source>
        <dbReference type="ARBA" id="ARBA00034005"/>
    </source>
</evidence>
<evidence type="ECO:0000256" key="9">
    <source>
        <dbReference type="ARBA" id="ARBA00022842"/>
    </source>
</evidence>
<dbReference type="InterPro" id="IPR013839">
    <property type="entry name" value="DNAligase_adenylation"/>
</dbReference>
<feature type="binding site" evidence="14">
    <location>
        <position position="431"/>
    </location>
    <ligand>
        <name>Zn(2+)</name>
        <dbReference type="ChEBI" id="CHEBI:29105"/>
    </ligand>
</feature>
<dbReference type="InterPro" id="IPR041663">
    <property type="entry name" value="DisA/LigA_HHH"/>
</dbReference>
<dbReference type="InterPro" id="IPR004150">
    <property type="entry name" value="NAD_DNA_ligase_OB"/>
</dbReference>
<accession>A0A921AX97</accession>
<keyword evidence="8 14" id="KW-0862">Zinc</keyword>
<dbReference type="Gene3D" id="3.40.50.10190">
    <property type="entry name" value="BRCT domain"/>
    <property type="match status" value="1"/>
</dbReference>
<dbReference type="SUPFAM" id="SSF52113">
    <property type="entry name" value="BRCT domain"/>
    <property type="match status" value="1"/>
</dbReference>
<evidence type="ECO:0000256" key="3">
    <source>
        <dbReference type="ARBA" id="ARBA00013308"/>
    </source>
</evidence>
<keyword evidence="6 14" id="KW-0479">Metal-binding</keyword>
<keyword evidence="10 14" id="KW-0520">NAD</keyword>
<dbReference type="Pfam" id="PF03120">
    <property type="entry name" value="OB_DNA_ligase"/>
    <property type="match status" value="1"/>
</dbReference>
<dbReference type="InterPro" id="IPR033136">
    <property type="entry name" value="DNA_ligase_CS"/>
</dbReference>
<dbReference type="SMART" id="SM00278">
    <property type="entry name" value="HhH1"/>
    <property type="match status" value="3"/>
</dbReference>
<evidence type="ECO:0000256" key="7">
    <source>
        <dbReference type="ARBA" id="ARBA00022763"/>
    </source>
</evidence>
<dbReference type="GO" id="GO:0046872">
    <property type="term" value="F:metal ion binding"/>
    <property type="evidence" value="ECO:0007669"/>
    <property type="project" value="UniProtKB-KW"/>
</dbReference>
<organism evidence="16 17">
    <name type="scientific">Mailhella massiliensis</name>
    <dbReference type="NCBI Taxonomy" id="1903261"/>
    <lineage>
        <taxon>Bacteria</taxon>
        <taxon>Pseudomonadati</taxon>
        <taxon>Thermodesulfobacteriota</taxon>
        <taxon>Desulfovibrionia</taxon>
        <taxon>Desulfovibrionales</taxon>
        <taxon>Desulfovibrionaceae</taxon>
        <taxon>Mailhella</taxon>
    </lineage>
</organism>
<feature type="binding site" evidence="14">
    <location>
        <position position="191"/>
    </location>
    <ligand>
        <name>NAD(+)</name>
        <dbReference type="ChEBI" id="CHEBI:57540"/>
    </ligand>
</feature>
<dbReference type="SUPFAM" id="SSF47781">
    <property type="entry name" value="RuvA domain 2-like"/>
    <property type="match status" value="1"/>
</dbReference>
<gene>
    <name evidence="14 16" type="primary">ligA</name>
    <name evidence="16" type="ORF">K8W16_10325</name>
</gene>
<evidence type="ECO:0000256" key="2">
    <source>
        <dbReference type="ARBA" id="ARBA00012722"/>
    </source>
</evidence>
<feature type="domain" description="BRCT" evidence="15">
    <location>
        <begin position="611"/>
        <end position="680"/>
    </location>
</feature>
<evidence type="ECO:0000256" key="13">
    <source>
        <dbReference type="ARBA" id="ARBA00060881"/>
    </source>
</evidence>
<keyword evidence="4 14" id="KW-0436">Ligase</keyword>
<dbReference type="CDD" id="cd17748">
    <property type="entry name" value="BRCT_DNA_ligase_like"/>
    <property type="match status" value="1"/>
</dbReference>
<keyword evidence="11 14" id="KW-0234">DNA repair</keyword>
<dbReference type="PANTHER" id="PTHR23389:SF9">
    <property type="entry name" value="DNA LIGASE"/>
    <property type="match status" value="1"/>
</dbReference>
<dbReference type="Pfam" id="PF01653">
    <property type="entry name" value="DNA_ligase_aden"/>
    <property type="match status" value="1"/>
</dbReference>
<dbReference type="InterPro" id="IPR010994">
    <property type="entry name" value="RuvA_2-like"/>
</dbReference>
<evidence type="ECO:0000259" key="15">
    <source>
        <dbReference type="PROSITE" id="PS50172"/>
    </source>
</evidence>
<dbReference type="PROSITE" id="PS01056">
    <property type="entry name" value="DNA_LIGASE_N2"/>
    <property type="match status" value="1"/>
</dbReference>
<feature type="binding site" evidence="14">
    <location>
        <begin position="46"/>
        <end position="50"/>
    </location>
    <ligand>
        <name>NAD(+)</name>
        <dbReference type="ChEBI" id="CHEBI:57540"/>
    </ligand>
</feature>
<dbReference type="InterPro" id="IPR012340">
    <property type="entry name" value="NA-bd_OB-fold"/>
</dbReference>
<dbReference type="InterPro" id="IPR003583">
    <property type="entry name" value="Hlx-hairpin-Hlx_DNA-bd_motif"/>
</dbReference>
<dbReference type="GO" id="GO:0006260">
    <property type="term" value="P:DNA replication"/>
    <property type="evidence" value="ECO:0007669"/>
    <property type="project" value="UniProtKB-KW"/>
</dbReference>
<dbReference type="Pfam" id="PF12826">
    <property type="entry name" value="HHH_2"/>
    <property type="match status" value="1"/>
</dbReference>
<keyword evidence="9 14" id="KW-0460">Magnesium</keyword>
<feature type="binding site" evidence="14">
    <location>
        <position position="130"/>
    </location>
    <ligand>
        <name>NAD(+)</name>
        <dbReference type="ChEBI" id="CHEBI:57540"/>
    </ligand>
</feature>
<dbReference type="CDD" id="cd00114">
    <property type="entry name" value="LIGANc"/>
    <property type="match status" value="1"/>
</dbReference>
<dbReference type="EC" id="6.5.1.2" evidence="2 14"/>
<dbReference type="NCBIfam" id="NF005932">
    <property type="entry name" value="PRK07956.1"/>
    <property type="match status" value="1"/>
</dbReference>
<dbReference type="InterPro" id="IPR004149">
    <property type="entry name" value="Znf_DNAligase_C4"/>
</dbReference>
<comment type="caution">
    <text evidence="16">The sequence shown here is derived from an EMBL/GenBank/DDBJ whole genome shotgun (WGS) entry which is preliminary data.</text>
</comment>
<dbReference type="GO" id="GO:0003677">
    <property type="term" value="F:DNA binding"/>
    <property type="evidence" value="ECO:0007669"/>
    <property type="project" value="InterPro"/>
</dbReference>
<evidence type="ECO:0000313" key="16">
    <source>
        <dbReference type="EMBL" id="HJD98025.1"/>
    </source>
</evidence>
<dbReference type="InterPro" id="IPR013840">
    <property type="entry name" value="DNAligase_N"/>
</dbReference>
<feature type="binding site" evidence="14">
    <location>
        <position position="153"/>
    </location>
    <ligand>
        <name>NAD(+)</name>
        <dbReference type="ChEBI" id="CHEBI:57540"/>
    </ligand>
</feature>
<evidence type="ECO:0000256" key="4">
    <source>
        <dbReference type="ARBA" id="ARBA00022598"/>
    </source>
</evidence>
<evidence type="ECO:0000256" key="14">
    <source>
        <dbReference type="HAMAP-Rule" id="MF_01588"/>
    </source>
</evidence>
<evidence type="ECO:0000256" key="11">
    <source>
        <dbReference type="ARBA" id="ARBA00023204"/>
    </source>
</evidence>
<dbReference type="InterPro" id="IPR001679">
    <property type="entry name" value="DNA_ligase"/>
</dbReference>
<comment type="similarity">
    <text evidence="13 14">Belongs to the NAD-dependent DNA ligase family. LigA subfamily.</text>
</comment>
<dbReference type="NCBIfam" id="TIGR00575">
    <property type="entry name" value="dnlj"/>
    <property type="match status" value="1"/>
</dbReference>
<comment type="cofactor">
    <cofactor evidence="14">
        <name>Mg(2+)</name>
        <dbReference type="ChEBI" id="CHEBI:18420"/>
    </cofactor>
    <cofactor evidence="14">
        <name>Mn(2+)</name>
        <dbReference type="ChEBI" id="CHEBI:29035"/>
    </cofactor>
</comment>
<reference evidence="16" key="2">
    <citation type="submission" date="2021-09" db="EMBL/GenBank/DDBJ databases">
        <authorList>
            <person name="Gilroy R."/>
        </authorList>
    </citation>
    <scope>NUCLEOTIDE SEQUENCE</scope>
    <source>
        <strain evidence="16">ChiGjej2B2-19336</strain>
    </source>
</reference>
<comment type="function">
    <text evidence="1 14">DNA ligase that catalyzes the formation of phosphodiester linkages between 5'-phosphoryl and 3'-hydroxyl groups in double-stranded DNA using NAD as a coenzyme and as the energy source for the reaction. It is essential for DNA replication and repair of damaged DNA.</text>
</comment>
<dbReference type="InterPro" id="IPR001357">
    <property type="entry name" value="BRCT_dom"/>
</dbReference>
<feature type="binding site" evidence="14">
    <location>
        <position position="428"/>
    </location>
    <ligand>
        <name>Zn(2+)</name>
        <dbReference type="ChEBI" id="CHEBI:29105"/>
    </ligand>
</feature>
<dbReference type="Gene3D" id="1.10.287.610">
    <property type="entry name" value="Helix hairpin bin"/>
    <property type="match status" value="1"/>
</dbReference>
<dbReference type="SUPFAM" id="SSF56091">
    <property type="entry name" value="DNA ligase/mRNA capping enzyme, catalytic domain"/>
    <property type="match status" value="1"/>
</dbReference>
<dbReference type="GO" id="GO:0003911">
    <property type="term" value="F:DNA ligase (NAD+) activity"/>
    <property type="evidence" value="ECO:0007669"/>
    <property type="project" value="UniProtKB-UniRule"/>
</dbReference>
<dbReference type="Pfam" id="PF14520">
    <property type="entry name" value="HHH_5"/>
    <property type="match status" value="1"/>
</dbReference>
<dbReference type="Gene3D" id="2.40.50.140">
    <property type="entry name" value="Nucleic acid-binding proteins"/>
    <property type="match status" value="1"/>
</dbReference>
<dbReference type="PANTHER" id="PTHR23389">
    <property type="entry name" value="CHROMOSOME TRANSMISSION FIDELITY FACTOR 18"/>
    <property type="match status" value="1"/>
</dbReference>
<evidence type="ECO:0000256" key="10">
    <source>
        <dbReference type="ARBA" id="ARBA00023027"/>
    </source>
</evidence>
<dbReference type="SMART" id="SM00292">
    <property type="entry name" value="BRCT"/>
    <property type="match status" value="1"/>
</dbReference>
<dbReference type="PROSITE" id="PS50172">
    <property type="entry name" value="BRCT"/>
    <property type="match status" value="1"/>
</dbReference>
<sequence length="699" mass="77304">MDQFSLFDSPEKKEHNRAEARVSWLRREVERHNRLYHQLDAPEITDEAYDALYRELVELEEKFPDLRTLDSPTHRVGGAVLPYLETRPHRERMYGLDNVFSSGEWEAFVQKASRALPEAGPEIMDSWWADPKLDGLACELAYENGVMVQALTRGDGEVGEVVTEAMRTVRNLPLRLAGTGPFPRRIEIRGEVLMFRKEFESLNRRQESLGQKTFANPRNAAAGSLRQLDTGVTAQRKLRFLAYSLGEVDAPGMKDWETHAQVMESLTRWGFDTPPEGRLCRTAEESREYYEHLESLRDSLPFEIDGVVYKLNDREAQAALGFTARAPRFAVAWKFTSRKAETRLKKISIQVGRTGVLTPVAELEPVSLGGVMVSRATLHNEDEIRRLDLRENDVVVIQRAGDVIPDVLGPVLEKRPEGLAPFEFPHVCPVCGSPARRLEGEAAWRCLNLACPAVIMRSIVHFVSKAGLDVDGVGAKWVEALIASGRVKSPADLFTVTREELMSYERMGEVSAGNFVAALEQARTSASLMRFIAALGIRQVGEQTARTLAEHFADMDALEKASVEELMLLPDIGPEVAGSIRAFFETDSNRELLERFRALGLWPKGGEKSAGRGGALAGKKVLFTGTLSRPRDEYRRQAEGAGANVASSVSKTLDYLVVGANPGSKLDKARALGIAVLDEEAFMALLSAPGSGEKGGQAG</sequence>
<comment type="catalytic activity">
    <reaction evidence="12 14">
        <text>NAD(+) + (deoxyribonucleotide)n-3'-hydroxyl + 5'-phospho-(deoxyribonucleotide)m = (deoxyribonucleotide)n+m + AMP + beta-nicotinamide D-nucleotide.</text>
        <dbReference type="EC" id="6.5.1.2"/>
    </reaction>
</comment>
<keyword evidence="7 14" id="KW-0227">DNA damage</keyword>
<dbReference type="PIRSF" id="PIRSF001604">
    <property type="entry name" value="LigA"/>
    <property type="match status" value="1"/>
</dbReference>
<evidence type="ECO:0000256" key="1">
    <source>
        <dbReference type="ARBA" id="ARBA00004067"/>
    </source>
</evidence>
<dbReference type="FunFam" id="1.10.150.20:FF:000006">
    <property type="entry name" value="DNA ligase"/>
    <property type="match status" value="1"/>
</dbReference>
<dbReference type="Proteomes" id="UP000698963">
    <property type="component" value="Unassembled WGS sequence"/>
</dbReference>
<dbReference type="HAMAP" id="MF_01588">
    <property type="entry name" value="DNA_ligase_A"/>
    <property type="match status" value="1"/>
</dbReference>
<reference evidence="16" key="1">
    <citation type="journal article" date="2021" name="PeerJ">
        <title>Extensive microbial diversity within the chicken gut microbiome revealed by metagenomics and culture.</title>
        <authorList>
            <person name="Gilroy R."/>
            <person name="Ravi A."/>
            <person name="Getino M."/>
            <person name="Pursley I."/>
            <person name="Horton D.L."/>
            <person name="Alikhan N.F."/>
            <person name="Baker D."/>
            <person name="Gharbi K."/>
            <person name="Hall N."/>
            <person name="Watson M."/>
            <person name="Adriaenssens E.M."/>
            <person name="Foster-Nyarko E."/>
            <person name="Jarju S."/>
            <person name="Secka A."/>
            <person name="Antonio M."/>
            <person name="Oren A."/>
            <person name="Chaudhuri R.R."/>
            <person name="La Ragione R."/>
            <person name="Hildebrand F."/>
            <person name="Pallen M.J."/>
        </authorList>
    </citation>
    <scope>NUCLEOTIDE SEQUENCE</scope>
    <source>
        <strain evidence="16">ChiGjej2B2-19336</strain>
    </source>
</reference>
<evidence type="ECO:0000256" key="6">
    <source>
        <dbReference type="ARBA" id="ARBA00022723"/>
    </source>
</evidence>
<feature type="binding site" evidence="14">
    <location>
        <position position="446"/>
    </location>
    <ligand>
        <name>Zn(2+)</name>
        <dbReference type="ChEBI" id="CHEBI:29105"/>
    </ligand>
</feature>
<comment type="caution">
    <text evidence="14">Lacks conserved residue(s) required for the propagation of feature annotation.</text>
</comment>
<dbReference type="EMBL" id="DYZA01000210">
    <property type="protein sequence ID" value="HJD98025.1"/>
    <property type="molecule type" value="Genomic_DNA"/>
</dbReference>
<dbReference type="SUPFAM" id="SSF50249">
    <property type="entry name" value="Nucleic acid-binding proteins"/>
    <property type="match status" value="1"/>
</dbReference>
<dbReference type="GO" id="GO:0006281">
    <property type="term" value="P:DNA repair"/>
    <property type="evidence" value="ECO:0007669"/>
    <property type="project" value="UniProtKB-KW"/>
</dbReference>
<evidence type="ECO:0000256" key="8">
    <source>
        <dbReference type="ARBA" id="ARBA00022833"/>
    </source>
</evidence>
<dbReference type="Gene3D" id="6.20.10.30">
    <property type="match status" value="1"/>
</dbReference>
<feature type="binding site" evidence="14">
    <location>
        <position position="451"/>
    </location>
    <ligand>
        <name>Zn(2+)</name>
        <dbReference type="ChEBI" id="CHEBI:29105"/>
    </ligand>
</feature>
<dbReference type="AlphaFoldDB" id="A0A921AX97"/>
<dbReference type="Pfam" id="PF00533">
    <property type="entry name" value="BRCT"/>
    <property type="match status" value="1"/>
</dbReference>
<dbReference type="SMART" id="SM00532">
    <property type="entry name" value="LIGANc"/>
    <property type="match status" value="1"/>
</dbReference>
<dbReference type="RefSeq" id="WP_304123342.1">
    <property type="nucleotide sequence ID" value="NZ_DYZA01000210.1"/>
</dbReference>
<evidence type="ECO:0000313" key="17">
    <source>
        <dbReference type="Proteomes" id="UP000698963"/>
    </source>
</evidence>